<organism evidence="3 4">
    <name type="scientific">Rotaria magnacalcarata</name>
    <dbReference type="NCBI Taxonomy" id="392030"/>
    <lineage>
        <taxon>Eukaryota</taxon>
        <taxon>Metazoa</taxon>
        <taxon>Spiralia</taxon>
        <taxon>Gnathifera</taxon>
        <taxon>Rotifera</taxon>
        <taxon>Eurotatoria</taxon>
        <taxon>Bdelloidea</taxon>
        <taxon>Philodinida</taxon>
        <taxon>Philodinidae</taxon>
        <taxon>Rotaria</taxon>
    </lineage>
</organism>
<dbReference type="Gene3D" id="3.90.228.10">
    <property type="match status" value="1"/>
</dbReference>
<reference evidence="3" key="1">
    <citation type="submission" date="2021-02" db="EMBL/GenBank/DDBJ databases">
        <authorList>
            <person name="Nowell W R."/>
        </authorList>
    </citation>
    <scope>NUCLEOTIDE SEQUENCE</scope>
</reference>
<dbReference type="PANTHER" id="PTHR45740:SF2">
    <property type="entry name" value="POLY [ADP-RIBOSE] POLYMERASE"/>
    <property type="match status" value="1"/>
</dbReference>
<dbReference type="PANTHER" id="PTHR45740">
    <property type="entry name" value="POLY [ADP-RIBOSE] POLYMERASE"/>
    <property type="match status" value="1"/>
</dbReference>
<dbReference type="GO" id="GO:0003950">
    <property type="term" value="F:NAD+ poly-ADP-ribosyltransferase activity"/>
    <property type="evidence" value="ECO:0007669"/>
    <property type="project" value="UniProtKB-UniRule"/>
</dbReference>
<evidence type="ECO:0000313" key="4">
    <source>
        <dbReference type="Proteomes" id="UP000676336"/>
    </source>
</evidence>
<keyword evidence="1" id="KW-0328">Glycosyltransferase</keyword>
<dbReference type="PROSITE" id="PS51059">
    <property type="entry name" value="PARP_CATALYTIC"/>
    <property type="match status" value="1"/>
</dbReference>
<comment type="caution">
    <text evidence="3">The sequence shown here is derived from an EMBL/GenBank/DDBJ whole genome shotgun (WGS) entry which is preliminary data.</text>
</comment>
<dbReference type="AlphaFoldDB" id="A0A8S2SKU1"/>
<dbReference type="Pfam" id="PF00644">
    <property type="entry name" value="PARP"/>
    <property type="match status" value="1"/>
</dbReference>
<evidence type="ECO:0000259" key="2">
    <source>
        <dbReference type="PROSITE" id="PS51059"/>
    </source>
</evidence>
<dbReference type="SUPFAM" id="SSF56399">
    <property type="entry name" value="ADP-ribosylation"/>
    <property type="match status" value="1"/>
</dbReference>
<protein>
    <recommendedName>
        <fullName evidence="1">Poly [ADP-ribose] polymerase</fullName>
        <shortName evidence="1">PARP</shortName>
        <ecNumber evidence="1">2.4.2.-</ecNumber>
    </recommendedName>
</protein>
<dbReference type="InterPro" id="IPR012317">
    <property type="entry name" value="Poly(ADP-ribose)pol_cat_dom"/>
</dbReference>
<dbReference type="EC" id="2.4.2.-" evidence="1"/>
<dbReference type="InterPro" id="IPR051712">
    <property type="entry name" value="ARTD-AVP"/>
</dbReference>
<gene>
    <name evidence="3" type="ORF">SMN809_LOCUS23326</name>
</gene>
<dbReference type="GO" id="GO:1990404">
    <property type="term" value="F:NAD+-protein mono-ADP-ribosyltransferase activity"/>
    <property type="evidence" value="ECO:0007669"/>
    <property type="project" value="TreeGrafter"/>
</dbReference>
<dbReference type="GO" id="GO:0005634">
    <property type="term" value="C:nucleus"/>
    <property type="evidence" value="ECO:0007669"/>
    <property type="project" value="TreeGrafter"/>
</dbReference>
<keyword evidence="1" id="KW-0808">Transferase</keyword>
<proteinExistence type="predicted"/>
<name>A0A8S2SKU1_9BILA</name>
<dbReference type="Proteomes" id="UP000676336">
    <property type="component" value="Unassembled WGS sequence"/>
</dbReference>
<evidence type="ECO:0000256" key="1">
    <source>
        <dbReference type="RuleBase" id="RU362114"/>
    </source>
</evidence>
<keyword evidence="1" id="KW-0520">NAD</keyword>
<accession>A0A8S2SKU1</accession>
<feature type="domain" description="PARP catalytic" evidence="2">
    <location>
        <begin position="375"/>
        <end position="486"/>
    </location>
</feature>
<evidence type="ECO:0000313" key="3">
    <source>
        <dbReference type="EMBL" id="CAF4235358.1"/>
    </source>
</evidence>
<dbReference type="EMBL" id="CAJOBI010024278">
    <property type="protein sequence ID" value="CAF4235358.1"/>
    <property type="molecule type" value="Genomic_DNA"/>
</dbReference>
<sequence>MSLGSQKMKSKGSSGIVLNAELHLRQQMIDELKFNLTNTSNPADDSNFTQNLESIKKMTYIFNPMKWRWAAEKQVEITINNSTATKTCEIIIKGRDSDNANVKKEFDAFIGWLRIYAVIRHPNDYVSPRILRPAMRKDCRHIEERISRVTDTKRTPVDLYKGVQGSTATRETRMEVVAWIAVCKFDCKLEGGFVRDWIVGHYTLRPPGVTDPKKWIDTSNPMPALVKQVIPCDLDCHLPSHMYFDIEKFQDELYKYGLTCEVHRDAWRYVLLFDEDKPTGPFTMDLIEPHVALTHDRIDLDVNNLSVDTDYTYELGMRIDIQRKPYEIELEKIVTNIKNKRFKVLRPVDHYVGLRINKMQQRGWTQDGPIISVMPDPHYKYDAVLVPLPSSGTLYTDVSTKMKSISSVQIVSIEEIRNPYLEETYEGMKKLIAKQCSNQNPNEQELFHGTKSAGTQGITDDGYDDRYFNTGSLYGHGAYFADDPNK</sequence>